<evidence type="ECO:0000256" key="2">
    <source>
        <dbReference type="ARBA" id="ARBA00022692"/>
    </source>
</evidence>
<dbReference type="PANTHER" id="PTHR33048:SF92">
    <property type="entry name" value="INTEGRAL MEMBRANE PROTEIN"/>
    <property type="match status" value="1"/>
</dbReference>
<keyword evidence="4 6" id="KW-0472">Membrane</keyword>
<evidence type="ECO:0000256" key="3">
    <source>
        <dbReference type="ARBA" id="ARBA00022989"/>
    </source>
</evidence>
<dbReference type="GO" id="GO:0016020">
    <property type="term" value="C:membrane"/>
    <property type="evidence" value="ECO:0007669"/>
    <property type="project" value="UniProtKB-SubCell"/>
</dbReference>
<keyword evidence="9" id="KW-1185">Reference proteome</keyword>
<comment type="caution">
    <text evidence="8">The sequence shown here is derived from an EMBL/GenBank/DDBJ whole genome shotgun (WGS) entry which is preliminary data.</text>
</comment>
<feature type="transmembrane region" description="Helical" evidence="6">
    <location>
        <begin position="30"/>
        <end position="52"/>
    </location>
</feature>
<dbReference type="AlphaFoldDB" id="S8A6E3"/>
<evidence type="ECO:0000256" key="5">
    <source>
        <dbReference type="ARBA" id="ARBA00038359"/>
    </source>
</evidence>
<evidence type="ECO:0000259" key="7">
    <source>
        <dbReference type="Pfam" id="PF20684"/>
    </source>
</evidence>
<feature type="transmembrane region" description="Helical" evidence="6">
    <location>
        <begin position="127"/>
        <end position="145"/>
    </location>
</feature>
<comment type="similarity">
    <text evidence="5">Belongs to the SAT4 family.</text>
</comment>
<evidence type="ECO:0000256" key="6">
    <source>
        <dbReference type="SAM" id="Phobius"/>
    </source>
</evidence>
<reference evidence="8 9" key="1">
    <citation type="journal article" date="2013" name="PLoS Genet.">
        <title>Genomic mechanisms accounting for the adaptation to parasitism in nematode-trapping fungi.</title>
        <authorList>
            <person name="Meerupati T."/>
            <person name="Andersson K.M."/>
            <person name="Friman E."/>
            <person name="Kumar D."/>
            <person name="Tunlid A."/>
            <person name="Ahren D."/>
        </authorList>
    </citation>
    <scope>NUCLEOTIDE SEQUENCE [LARGE SCALE GENOMIC DNA]</scope>
    <source>
        <strain evidence="8 9">CBS 200.50</strain>
    </source>
</reference>
<feature type="transmembrane region" description="Helical" evidence="6">
    <location>
        <begin position="64"/>
        <end position="86"/>
    </location>
</feature>
<dbReference type="Pfam" id="PF20684">
    <property type="entry name" value="Fung_rhodopsin"/>
    <property type="match status" value="1"/>
</dbReference>
<dbReference type="PANTHER" id="PTHR33048">
    <property type="entry name" value="PTH11-LIKE INTEGRAL MEMBRANE PROTEIN (AFU_ORTHOLOGUE AFUA_5G11245)"/>
    <property type="match status" value="1"/>
</dbReference>
<feature type="transmembrane region" description="Helical" evidence="6">
    <location>
        <begin position="255"/>
        <end position="277"/>
    </location>
</feature>
<dbReference type="InterPro" id="IPR049326">
    <property type="entry name" value="Rhodopsin_dom_fungi"/>
</dbReference>
<evidence type="ECO:0000313" key="9">
    <source>
        <dbReference type="Proteomes" id="UP000015100"/>
    </source>
</evidence>
<sequence length="386" mass="43288">MGGVTFDTNIFGPVEQFDVAKGVQPHALEAIKICNALCIGITLVLVGWRVFLRSKRNIINAEDYLLILAWIIYATSMSLELAAAIYRERVNARYIDVVRLATVQGPTTVQDIYAGIYTMHLFWAMKLLYHTPLYLVKFAWIKFYYALVPEVLSTTRFVLHGIFTFTLVGYICTFVLVASACDTSFWDVECDLSSGVGANNCFQDYIGMSKYCSPFLKIHVVIPVFVFHALSEIMVYTLPLCVIFRLPNLTLRKKISVSALFFLGFFCLFLMVFNMVLSSSLFGSRLSIVQDPVKTAVFWPLEPAWAIIVTCLPAFRVLIDTSIRKIRSPSPSGKGTDSLDSGVCSPVIENRMITVLSEKSIEEGVKSSDTDMMDDKRASIRILSQV</sequence>
<keyword evidence="2 6" id="KW-0812">Transmembrane</keyword>
<proteinExistence type="inferred from homology"/>
<name>S8A6E3_DACHA</name>
<evidence type="ECO:0000256" key="1">
    <source>
        <dbReference type="ARBA" id="ARBA00004141"/>
    </source>
</evidence>
<protein>
    <recommendedName>
        <fullName evidence="7">Rhodopsin domain-containing protein</fullName>
    </recommendedName>
</protein>
<dbReference type="OrthoDB" id="10542094at2759"/>
<feature type="transmembrane region" description="Helical" evidence="6">
    <location>
        <begin position="157"/>
        <end position="178"/>
    </location>
</feature>
<keyword evidence="3 6" id="KW-1133">Transmembrane helix</keyword>
<accession>S8A6E3</accession>
<feature type="transmembrane region" description="Helical" evidence="6">
    <location>
        <begin position="218"/>
        <end position="243"/>
    </location>
</feature>
<gene>
    <name evidence="8" type="ORF">H072_7675</name>
</gene>
<evidence type="ECO:0000313" key="8">
    <source>
        <dbReference type="EMBL" id="EPS38595.1"/>
    </source>
</evidence>
<comment type="subcellular location">
    <subcellularLocation>
        <location evidence="1">Membrane</location>
        <topology evidence="1">Multi-pass membrane protein</topology>
    </subcellularLocation>
</comment>
<evidence type="ECO:0000256" key="4">
    <source>
        <dbReference type="ARBA" id="ARBA00023136"/>
    </source>
</evidence>
<dbReference type="EMBL" id="AQGS01000539">
    <property type="protein sequence ID" value="EPS38595.1"/>
    <property type="molecule type" value="Genomic_DNA"/>
</dbReference>
<feature type="domain" description="Rhodopsin" evidence="7">
    <location>
        <begin position="49"/>
        <end position="320"/>
    </location>
</feature>
<organism evidence="8 9">
    <name type="scientific">Dactylellina haptotyla (strain CBS 200.50)</name>
    <name type="common">Nematode-trapping fungus</name>
    <name type="synonym">Monacrosporium haptotylum</name>
    <dbReference type="NCBI Taxonomy" id="1284197"/>
    <lineage>
        <taxon>Eukaryota</taxon>
        <taxon>Fungi</taxon>
        <taxon>Dikarya</taxon>
        <taxon>Ascomycota</taxon>
        <taxon>Pezizomycotina</taxon>
        <taxon>Orbiliomycetes</taxon>
        <taxon>Orbiliales</taxon>
        <taxon>Orbiliaceae</taxon>
        <taxon>Dactylellina</taxon>
    </lineage>
</organism>
<dbReference type="Proteomes" id="UP000015100">
    <property type="component" value="Unassembled WGS sequence"/>
</dbReference>
<reference evidence="9" key="2">
    <citation type="submission" date="2013-04" db="EMBL/GenBank/DDBJ databases">
        <title>Genomic mechanisms accounting for the adaptation to parasitism in nematode-trapping fungi.</title>
        <authorList>
            <person name="Ahren D.G."/>
        </authorList>
    </citation>
    <scope>NUCLEOTIDE SEQUENCE [LARGE SCALE GENOMIC DNA]</scope>
    <source>
        <strain evidence="9">CBS 200.50</strain>
    </source>
</reference>
<feature type="transmembrane region" description="Helical" evidence="6">
    <location>
        <begin position="297"/>
        <end position="319"/>
    </location>
</feature>
<dbReference type="HOGENOM" id="CLU_715756_0_0_1"/>
<dbReference type="InterPro" id="IPR052337">
    <property type="entry name" value="SAT4-like"/>
</dbReference>